<accession>A0A9P4N2Q6</accession>
<gene>
    <name evidence="1" type="ORF">CC78DRAFT_60568</name>
</gene>
<dbReference type="OrthoDB" id="1722345at2759"/>
<protein>
    <recommendedName>
        <fullName evidence="3">Ankyrin repeat protein</fullName>
    </recommendedName>
</protein>
<dbReference type="InterPro" id="IPR036770">
    <property type="entry name" value="Ankyrin_rpt-contain_sf"/>
</dbReference>
<dbReference type="EMBL" id="ML986590">
    <property type="protein sequence ID" value="KAF2267555.1"/>
    <property type="molecule type" value="Genomic_DNA"/>
</dbReference>
<organism evidence="1 2">
    <name type="scientific">Lojkania enalia</name>
    <dbReference type="NCBI Taxonomy" id="147567"/>
    <lineage>
        <taxon>Eukaryota</taxon>
        <taxon>Fungi</taxon>
        <taxon>Dikarya</taxon>
        <taxon>Ascomycota</taxon>
        <taxon>Pezizomycotina</taxon>
        <taxon>Dothideomycetes</taxon>
        <taxon>Pleosporomycetidae</taxon>
        <taxon>Pleosporales</taxon>
        <taxon>Pleosporales incertae sedis</taxon>
        <taxon>Lojkania</taxon>
    </lineage>
</organism>
<proteinExistence type="predicted"/>
<name>A0A9P4N2Q6_9PLEO</name>
<evidence type="ECO:0000313" key="1">
    <source>
        <dbReference type="EMBL" id="KAF2267555.1"/>
    </source>
</evidence>
<dbReference type="SUPFAM" id="SSF48403">
    <property type="entry name" value="Ankyrin repeat"/>
    <property type="match status" value="1"/>
</dbReference>
<evidence type="ECO:0000313" key="2">
    <source>
        <dbReference type="Proteomes" id="UP000800093"/>
    </source>
</evidence>
<reference evidence="2" key="1">
    <citation type="journal article" date="2020" name="Stud. Mycol.">
        <title>101 Dothideomycetes genomes: A test case for predicting lifestyles and emergence of pathogens.</title>
        <authorList>
            <person name="Haridas S."/>
            <person name="Albert R."/>
            <person name="Binder M."/>
            <person name="Bloem J."/>
            <person name="LaButti K."/>
            <person name="Salamov A."/>
            <person name="Andreopoulos B."/>
            <person name="Baker S."/>
            <person name="Barry K."/>
            <person name="Bills G."/>
            <person name="Bluhm B."/>
            <person name="Cannon C."/>
            <person name="Castanera R."/>
            <person name="Culley D."/>
            <person name="Daum C."/>
            <person name="Ezra D."/>
            <person name="Gonzalez J."/>
            <person name="Henrissat B."/>
            <person name="Kuo A."/>
            <person name="Liang C."/>
            <person name="Lipzen A."/>
            <person name="Lutzoni F."/>
            <person name="Magnuson J."/>
            <person name="Mondo S."/>
            <person name="Nolan M."/>
            <person name="Ohm R."/>
            <person name="Pangilinan J."/>
            <person name="Park H.-J."/>
            <person name="Ramirez L."/>
            <person name="Alfaro M."/>
            <person name="Sun H."/>
            <person name="Tritt A."/>
            <person name="Yoshinaga Y."/>
            <person name="Zwiers L.-H."/>
            <person name="Turgeon B."/>
            <person name="Goodwin S."/>
            <person name="Spatafora J."/>
            <person name="Crous P."/>
            <person name="Grigoriev I."/>
        </authorList>
    </citation>
    <scope>NUCLEOTIDE SEQUENCE [LARGE SCALE GENOMIC DNA]</scope>
    <source>
        <strain evidence="2">CBS 304.66</strain>
    </source>
</reference>
<comment type="caution">
    <text evidence="1">The sequence shown here is derived from an EMBL/GenBank/DDBJ whole genome shotgun (WGS) entry which is preliminary data.</text>
</comment>
<sequence>MPNMSGPLWDVMTTLRSQADDSVASAYWGFALTSAARDGRLDPLRQLLDTNVDEETFYSNGNKSSSVSAKAKPSSRKLEARIGPIFSAITPALQSSNSDVVLALLTRLLDVLTSLQKEATCYLGADIHQIIVHDIRDSPFCKLPWHQSSLYLAVLAGYLRTAQLAAHGIIETGKASPQSDPLRMVRFGWSKEGLDEDVNGAQPPDTDPLTFGLGVRRTISIGGDPSLLTPLSVATIKEFCERARILWHQKRNTRNALSLYFLGLKPPPSKADIIKFLLEKGADVNYLDDAARTPVFWATQFRKTDPSLADACFTLEKTGGSPFVSDELAVSHLRNSILEELKEKMLAGEGLSVSAIDLTVKSDWNLLGRLLYWARDYARASVAFEVSSVYDPTLASKPPVYHFFFCDICTPGDYRNETLIRGYRYVVRDALGRDMCHSCHSKARVEDFRVPSRSWIAEQQHAQEAMEKEFEHLKMRHADDAVALENAKKRFKKDLLIAKRDQMLEWLRAAAMDWESRDIGSLVAMYRRADK</sequence>
<keyword evidence="2" id="KW-1185">Reference proteome</keyword>
<evidence type="ECO:0008006" key="3">
    <source>
        <dbReference type="Google" id="ProtNLM"/>
    </source>
</evidence>
<dbReference type="AlphaFoldDB" id="A0A9P4N2Q6"/>
<dbReference type="Proteomes" id="UP000800093">
    <property type="component" value="Unassembled WGS sequence"/>
</dbReference>
<dbReference type="Gene3D" id="1.25.40.20">
    <property type="entry name" value="Ankyrin repeat-containing domain"/>
    <property type="match status" value="1"/>
</dbReference>